<protein>
    <submittedName>
        <fullName evidence="1">Uncharacterized protein</fullName>
    </submittedName>
</protein>
<dbReference type="EMBL" id="SJTH01000127">
    <property type="protein sequence ID" value="TCJ00008.1"/>
    <property type="molecule type" value="Genomic_DNA"/>
</dbReference>
<dbReference type="Proteomes" id="UP000293846">
    <property type="component" value="Unassembled WGS sequence"/>
</dbReference>
<organism evidence="1 2">
    <name type="scientific">Cytobacillus praedii</name>
    <dbReference type="NCBI Taxonomy" id="1742358"/>
    <lineage>
        <taxon>Bacteria</taxon>
        <taxon>Bacillati</taxon>
        <taxon>Bacillota</taxon>
        <taxon>Bacilli</taxon>
        <taxon>Bacillales</taxon>
        <taxon>Bacillaceae</taxon>
        <taxon>Cytobacillus</taxon>
    </lineage>
</organism>
<gene>
    <name evidence="1" type="ORF">E0Y62_27005</name>
</gene>
<dbReference type="AlphaFoldDB" id="A0A4R1AKG6"/>
<dbReference type="RefSeq" id="WP_131239705.1">
    <property type="nucleotide sequence ID" value="NZ_SJTH01000127.1"/>
</dbReference>
<evidence type="ECO:0000313" key="1">
    <source>
        <dbReference type="EMBL" id="TCJ00008.1"/>
    </source>
</evidence>
<accession>A0A4R1AKG6</accession>
<keyword evidence="2" id="KW-1185">Reference proteome</keyword>
<sequence>MEGYSLTLVRSDDGDWEGLYVDGILDIEGHSLSNYDWIDLITRHNYIVSIEQFYINGELLEEIGASFPYKLSEIPNGYLRKSY</sequence>
<proteinExistence type="predicted"/>
<name>A0A4R1AKG6_9BACI</name>
<comment type="caution">
    <text evidence="1">The sequence shown here is derived from an EMBL/GenBank/DDBJ whole genome shotgun (WGS) entry which is preliminary data.</text>
</comment>
<evidence type="ECO:0000313" key="2">
    <source>
        <dbReference type="Proteomes" id="UP000293846"/>
    </source>
</evidence>
<reference evidence="1 2" key="1">
    <citation type="submission" date="2019-03" db="EMBL/GenBank/DDBJ databases">
        <authorList>
            <person name="Jensen L."/>
            <person name="Storgaard J."/>
            <person name="Sulaj E."/>
            <person name="Schramm A."/>
            <person name="Marshall I.P.G."/>
        </authorList>
    </citation>
    <scope>NUCLEOTIDE SEQUENCE [LARGE SCALE GENOMIC DNA]</scope>
    <source>
        <strain evidence="1 2">2017H2G3</strain>
    </source>
</reference>